<dbReference type="UniPathway" id="UPA00868">
    <property type="reaction ID" value="UER00840"/>
</dbReference>
<evidence type="ECO:0000256" key="11">
    <source>
        <dbReference type="ARBA" id="ARBA00052761"/>
    </source>
</evidence>
<feature type="region of interest" description="Disordered" evidence="13">
    <location>
        <begin position="72"/>
        <end position="203"/>
    </location>
</feature>
<dbReference type="InterPro" id="IPR006255">
    <property type="entry name" value="SucB"/>
</dbReference>
<dbReference type="PROSITE" id="PS51826">
    <property type="entry name" value="PSBD"/>
    <property type="match status" value="1"/>
</dbReference>
<evidence type="ECO:0000256" key="1">
    <source>
        <dbReference type="ARBA" id="ARBA00004052"/>
    </source>
</evidence>
<comment type="similarity">
    <text evidence="3 12">Belongs to the 2-oxoacid dehydrogenase family.</text>
</comment>
<evidence type="ECO:0000256" key="6">
    <source>
        <dbReference type="ARBA" id="ARBA00019511"/>
    </source>
</evidence>
<comment type="subunit">
    <text evidence="4">Forms a 24-polypeptide structural core with octahedral symmetry. Part of the 2-oxoglutarate dehydrogenase (OGDH) complex composed of E1 (2-oxoglutarate dehydrogenase), E2 (dihydrolipoamide succinyltransferase) and E3 (dihydrolipoamide dehydrogenase); the complex contains multiple copies of the three enzymatic components (E1, E2 and E3).</text>
</comment>
<evidence type="ECO:0000313" key="16">
    <source>
        <dbReference type="EMBL" id="SHM50475.1"/>
    </source>
</evidence>
<dbReference type="FunFam" id="3.30.559.10:FF:000007">
    <property type="entry name" value="Dihydrolipoamide acetyltransferase component of pyruvate dehydrogenase complex"/>
    <property type="match status" value="1"/>
</dbReference>
<dbReference type="GO" id="GO:0004149">
    <property type="term" value="F:dihydrolipoyllysine-residue succinyltransferase activity"/>
    <property type="evidence" value="ECO:0007669"/>
    <property type="project" value="UniProtKB-UniRule"/>
</dbReference>
<dbReference type="CDD" id="cd06849">
    <property type="entry name" value="lipoyl_domain"/>
    <property type="match status" value="1"/>
</dbReference>
<dbReference type="InterPro" id="IPR036625">
    <property type="entry name" value="E3-bd_dom_sf"/>
</dbReference>
<evidence type="ECO:0000259" key="14">
    <source>
        <dbReference type="PROSITE" id="PS50968"/>
    </source>
</evidence>
<dbReference type="OrthoDB" id="9805770at2"/>
<evidence type="ECO:0000256" key="8">
    <source>
        <dbReference type="ARBA" id="ARBA00022679"/>
    </source>
</evidence>
<evidence type="ECO:0000256" key="3">
    <source>
        <dbReference type="ARBA" id="ARBA00007317"/>
    </source>
</evidence>
<dbReference type="InterPro" id="IPR004167">
    <property type="entry name" value="PSBD"/>
</dbReference>
<dbReference type="InterPro" id="IPR050537">
    <property type="entry name" value="2-oxoacid_dehydrogenase"/>
</dbReference>
<dbReference type="Pfam" id="PF00364">
    <property type="entry name" value="Biotin_lipoyl"/>
    <property type="match status" value="1"/>
</dbReference>
<dbReference type="SUPFAM" id="SSF52777">
    <property type="entry name" value="CoA-dependent acyltransferases"/>
    <property type="match status" value="1"/>
</dbReference>
<keyword evidence="7 12" id="KW-0816">Tricarboxylic acid cycle</keyword>
<dbReference type="NCBIfam" id="NF004309">
    <property type="entry name" value="PRK05704.1"/>
    <property type="match status" value="1"/>
</dbReference>
<comment type="catalytic activity">
    <reaction evidence="11 12">
        <text>N(6)-[(R)-dihydrolipoyl]-L-lysyl-[protein] + succinyl-CoA = N(6)-[(R)-S(8)-succinyldihydrolipoyl]-L-lysyl-[protein] + CoA</text>
        <dbReference type="Rhea" id="RHEA:15213"/>
        <dbReference type="Rhea" id="RHEA-COMP:10475"/>
        <dbReference type="Rhea" id="RHEA-COMP:20092"/>
        <dbReference type="ChEBI" id="CHEBI:57287"/>
        <dbReference type="ChEBI" id="CHEBI:57292"/>
        <dbReference type="ChEBI" id="CHEBI:83100"/>
        <dbReference type="ChEBI" id="CHEBI:83120"/>
        <dbReference type="EC" id="2.3.1.61"/>
    </reaction>
</comment>
<gene>
    <name evidence="16" type="ORF">SAMN05216179_0312</name>
</gene>
<feature type="compositionally biased region" description="Basic and acidic residues" evidence="13">
    <location>
        <begin position="153"/>
        <end position="197"/>
    </location>
</feature>
<sequence length="423" mass="46798">MKEIKVPELAESITEGTIAEWLVSEGDSVEKGDPICELETDKVNVEVNADYSGVITEFVKGEGDDVEVGEVIAKIDENGEAGSSSSSESNTEEEVTEEPEKETPKKEEPAAKKQIEPKKAGEQQKVVASPAARKRARELGIDLNEITPSDPLGRIRPEDVEHSAKSSKEQPKQTKSDKKADSSNEKQEFDKPVEREKMSRRRQTIASKLVESQHNAAMLTTFNEVDMTAVMSLRSERKEKFAEKHGIKLGFMSFFTKAVVSALKDFPYLNAEIQEKEIIKKKFYDIGIAVSTDDGLVVPVVRDADRLDFAGIESEIAELGTKAKNKELQLSDLQGGSFTITNGGIFGSLLSTPIINSPQVGILGMHTIQKRPVAMPDDSIEVRPMMYIALSYDHRIVDGKEAVQFLVRIKQLLEDPYDLLLEG</sequence>
<protein>
    <recommendedName>
        <fullName evidence="6 12">Dihydrolipoyllysine-residue succinyltransferase component of 2-oxoglutarate dehydrogenase complex</fullName>
        <ecNumber evidence="5 12">2.3.1.61</ecNumber>
    </recommendedName>
    <alternativeName>
        <fullName evidence="12">2-oxoglutarate dehydrogenase complex component E2</fullName>
    </alternativeName>
</protein>
<reference evidence="16 17" key="1">
    <citation type="submission" date="2016-11" db="EMBL/GenBank/DDBJ databases">
        <authorList>
            <person name="Jaros S."/>
            <person name="Januszkiewicz K."/>
            <person name="Wedrychowicz H."/>
        </authorList>
    </citation>
    <scope>NUCLEOTIDE SEQUENCE [LARGE SCALE GENOMIC DNA]</scope>
    <source>
        <strain evidence="16 17">CGMCC 1.10681</strain>
    </source>
</reference>
<evidence type="ECO:0000256" key="7">
    <source>
        <dbReference type="ARBA" id="ARBA00022532"/>
    </source>
</evidence>
<evidence type="ECO:0000259" key="15">
    <source>
        <dbReference type="PROSITE" id="PS51826"/>
    </source>
</evidence>
<feature type="compositionally biased region" description="Basic and acidic residues" evidence="13">
    <location>
        <begin position="101"/>
        <end position="122"/>
    </location>
</feature>
<dbReference type="InterPro" id="IPR000089">
    <property type="entry name" value="Biotin_lipoyl"/>
</dbReference>
<evidence type="ECO:0000256" key="10">
    <source>
        <dbReference type="ARBA" id="ARBA00023315"/>
    </source>
</evidence>
<dbReference type="EMBL" id="FRCZ01000001">
    <property type="protein sequence ID" value="SHM50475.1"/>
    <property type="molecule type" value="Genomic_DNA"/>
</dbReference>
<dbReference type="GO" id="GO:0005829">
    <property type="term" value="C:cytosol"/>
    <property type="evidence" value="ECO:0007669"/>
    <property type="project" value="TreeGrafter"/>
</dbReference>
<evidence type="ECO:0000256" key="2">
    <source>
        <dbReference type="ARBA" id="ARBA00005145"/>
    </source>
</evidence>
<evidence type="ECO:0000256" key="5">
    <source>
        <dbReference type="ARBA" id="ARBA00012945"/>
    </source>
</evidence>
<dbReference type="InterPro" id="IPR011053">
    <property type="entry name" value="Single_hybrid_motif"/>
</dbReference>
<feature type="compositionally biased region" description="Acidic residues" evidence="13">
    <location>
        <begin position="90"/>
        <end position="100"/>
    </location>
</feature>
<dbReference type="AlphaFoldDB" id="A0A1M7JBU7"/>
<dbReference type="PANTHER" id="PTHR43416:SF5">
    <property type="entry name" value="DIHYDROLIPOYLLYSINE-RESIDUE SUCCINYLTRANSFERASE COMPONENT OF 2-OXOGLUTARATE DEHYDROGENASE COMPLEX, MITOCHONDRIAL"/>
    <property type="match status" value="1"/>
</dbReference>
<keyword evidence="9 12" id="KW-0450">Lipoyl</keyword>
<feature type="compositionally biased region" description="Low complexity" evidence="13">
    <location>
        <begin position="80"/>
        <end position="89"/>
    </location>
</feature>
<dbReference type="PROSITE" id="PS50968">
    <property type="entry name" value="BIOTINYL_LIPOYL"/>
    <property type="match status" value="1"/>
</dbReference>
<dbReference type="InterPro" id="IPR001078">
    <property type="entry name" value="2-oxoacid_DH_actylTfrase"/>
</dbReference>
<accession>A0A1M7JBU7</accession>
<dbReference type="Pfam" id="PF00198">
    <property type="entry name" value="2-oxoacid_dh"/>
    <property type="match status" value="1"/>
</dbReference>
<dbReference type="Proteomes" id="UP000184184">
    <property type="component" value="Unassembled WGS sequence"/>
</dbReference>
<dbReference type="EC" id="2.3.1.61" evidence="5 12"/>
<dbReference type="GO" id="GO:0045252">
    <property type="term" value="C:oxoglutarate dehydrogenase complex"/>
    <property type="evidence" value="ECO:0007669"/>
    <property type="project" value="UniProtKB-UniRule"/>
</dbReference>
<dbReference type="InterPro" id="IPR003016">
    <property type="entry name" value="2-oxoA_DH_lipoyl-BS"/>
</dbReference>
<feature type="domain" description="Peripheral subunit-binding (PSBD)" evidence="15">
    <location>
        <begin position="127"/>
        <end position="164"/>
    </location>
</feature>
<dbReference type="Gene3D" id="3.30.559.10">
    <property type="entry name" value="Chloramphenicol acetyltransferase-like domain"/>
    <property type="match status" value="1"/>
</dbReference>
<dbReference type="InterPro" id="IPR023213">
    <property type="entry name" value="CAT-like_dom_sf"/>
</dbReference>
<evidence type="ECO:0000256" key="13">
    <source>
        <dbReference type="SAM" id="MobiDB-lite"/>
    </source>
</evidence>
<dbReference type="GO" id="GO:0033512">
    <property type="term" value="P:L-lysine catabolic process to acetyl-CoA via saccharopine"/>
    <property type="evidence" value="ECO:0007669"/>
    <property type="project" value="UniProtKB-UniRule"/>
</dbReference>
<comment type="cofactor">
    <cofactor evidence="12">
        <name>(R)-lipoate</name>
        <dbReference type="ChEBI" id="CHEBI:83088"/>
    </cofactor>
    <text evidence="12">Binds 1 lipoyl cofactor covalently.</text>
</comment>
<dbReference type="STRING" id="1027249.SAMN05216179_0312"/>
<dbReference type="PANTHER" id="PTHR43416">
    <property type="entry name" value="DIHYDROLIPOYLLYSINE-RESIDUE SUCCINYLTRANSFERASE COMPONENT OF 2-OXOGLUTARATE DEHYDROGENASE COMPLEX, MITOCHONDRIAL-RELATED"/>
    <property type="match status" value="1"/>
</dbReference>
<dbReference type="NCBIfam" id="TIGR01347">
    <property type="entry name" value="sucB"/>
    <property type="match status" value="1"/>
</dbReference>
<comment type="pathway">
    <text evidence="2 12">Amino-acid degradation; L-lysine degradation via saccharopine pathway; glutaryl-CoA from L-lysine: step 6/6.</text>
</comment>
<feature type="domain" description="Lipoyl-binding" evidence="14">
    <location>
        <begin position="1"/>
        <end position="76"/>
    </location>
</feature>
<dbReference type="RefSeq" id="WP_073199010.1">
    <property type="nucleotide sequence ID" value="NZ_FRCZ01000001.1"/>
</dbReference>
<evidence type="ECO:0000256" key="12">
    <source>
        <dbReference type="RuleBase" id="RU361138"/>
    </source>
</evidence>
<keyword evidence="10 12" id="KW-0012">Acyltransferase</keyword>
<dbReference type="SUPFAM" id="SSF47005">
    <property type="entry name" value="Peripheral subunit-binding domain of 2-oxo acid dehydrogenase complex"/>
    <property type="match status" value="1"/>
</dbReference>
<evidence type="ECO:0000256" key="9">
    <source>
        <dbReference type="ARBA" id="ARBA00022823"/>
    </source>
</evidence>
<evidence type="ECO:0000313" key="17">
    <source>
        <dbReference type="Proteomes" id="UP000184184"/>
    </source>
</evidence>
<dbReference type="Pfam" id="PF02817">
    <property type="entry name" value="E3_binding"/>
    <property type="match status" value="1"/>
</dbReference>
<dbReference type="SUPFAM" id="SSF51230">
    <property type="entry name" value="Single hybrid motif"/>
    <property type="match status" value="1"/>
</dbReference>
<proteinExistence type="inferred from homology"/>
<dbReference type="PROSITE" id="PS00189">
    <property type="entry name" value="LIPOYL"/>
    <property type="match status" value="1"/>
</dbReference>
<name>A0A1M7JBU7_9BACI</name>
<dbReference type="Gene3D" id="2.40.50.100">
    <property type="match status" value="1"/>
</dbReference>
<dbReference type="GO" id="GO:0006099">
    <property type="term" value="P:tricarboxylic acid cycle"/>
    <property type="evidence" value="ECO:0007669"/>
    <property type="project" value="UniProtKB-UniRule"/>
</dbReference>
<keyword evidence="17" id="KW-1185">Reference proteome</keyword>
<keyword evidence="8 12" id="KW-0808">Transferase</keyword>
<evidence type="ECO:0000256" key="4">
    <source>
        <dbReference type="ARBA" id="ARBA00011666"/>
    </source>
</evidence>
<dbReference type="Gene3D" id="4.10.320.10">
    <property type="entry name" value="E3-binding domain"/>
    <property type="match status" value="1"/>
</dbReference>
<comment type="function">
    <text evidence="1 12">E2 component of the 2-oxoglutarate dehydrogenase (OGDH) complex which catalyzes the second step in the conversion of 2-oxoglutarate to succinyl-CoA and CO(2).</text>
</comment>
<organism evidence="16 17">
    <name type="scientific">Gracilibacillus kekensis</name>
    <dbReference type="NCBI Taxonomy" id="1027249"/>
    <lineage>
        <taxon>Bacteria</taxon>
        <taxon>Bacillati</taxon>
        <taxon>Bacillota</taxon>
        <taxon>Bacilli</taxon>
        <taxon>Bacillales</taxon>
        <taxon>Bacillaceae</taxon>
        <taxon>Gracilibacillus</taxon>
    </lineage>
</organism>